<evidence type="ECO:0000313" key="6">
    <source>
        <dbReference type="EMBL" id="OYQ22034.1"/>
    </source>
</evidence>
<sequence>MKTLALYIIAAAAEIGGCFAFWAWWRLDKSALWLLPGVGLLILFAGALALVEQAAAGRTFAAYGGIYILASLAWLWGIEGVRPVLTDWAGAGLCLTGVVVILLGAPKG</sequence>
<feature type="transmembrane region" description="Helical" evidence="5">
    <location>
        <begin position="88"/>
        <end position="105"/>
    </location>
</feature>
<organism evidence="6 7">
    <name type="scientific">Elstera cyanobacteriorum</name>
    <dbReference type="NCBI Taxonomy" id="2022747"/>
    <lineage>
        <taxon>Bacteria</taxon>
        <taxon>Pseudomonadati</taxon>
        <taxon>Pseudomonadota</taxon>
        <taxon>Alphaproteobacteria</taxon>
        <taxon>Rhodospirillales</taxon>
        <taxon>Rhodospirillaceae</taxon>
        <taxon>Elstera</taxon>
    </lineage>
</organism>
<dbReference type="EMBL" id="NOXS01000016">
    <property type="protein sequence ID" value="OYQ22034.1"/>
    <property type="molecule type" value="Genomic_DNA"/>
</dbReference>
<gene>
    <name evidence="6" type="ORF">CHR90_00680</name>
</gene>
<name>A0A255Y062_9PROT</name>
<dbReference type="PANTHER" id="PTHR36116">
    <property type="entry name" value="UPF0060 MEMBRANE PROTEIN YNFA"/>
    <property type="match status" value="1"/>
</dbReference>
<comment type="subcellular location">
    <subcellularLocation>
        <location evidence="5">Cell membrane</location>
        <topology evidence="5">Multi-pass membrane protein</topology>
    </subcellularLocation>
</comment>
<dbReference type="PANTHER" id="PTHR36116:SF1">
    <property type="entry name" value="UPF0060 MEMBRANE PROTEIN YNFA"/>
    <property type="match status" value="1"/>
</dbReference>
<dbReference type="GO" id="GO:0005886">
    <property type="term" value="C:plasma membrane"/>
    <property type="evidence" value="ECO:0007669"/>
    <property type="project" value="UniProtKB-SubCell"/>
</dbReference>
<evidence type="ECO:0000256" key="3">
    <source>
        <dbReference type="ARBA" id="ARBA00022989"/>
    </source>
</evidence>
<evidence type="ECO:0000256" key="4">
    <source>
        <dbReference type="ARBA" id="ARBA00023136"/>
    </source>
</evidence>
<dbReference type="Proteomes" id="UP000216361">
    <property type="component" value="Unassembled WGS sequence"/>
</dbReference>
<dbReference type="RefSeq" id="WP_094406699.1">
    <property type="nucleotide sequence ID" value="NZ_BMJZ01000001.1"/>
</dbReference>
<dbReference type="NCBIfam" id="NF002586">
    <property type="entry name" value="PRK02237.1"/>
    <property type="match status" value="1"/>
</dbReference>
<dbReference type="OrthoDB" id="123240at2"/>
<protein>
    <submittedName>
        <fullName evidence="6">Uncharacterized protein</fullName>
    </submittedName>
</protein>
<keyword evidence="3 5" id="KW-1133">Transmembrane helix</keyword>
<dbReference type="InterPro" id="IPR037185">
    <property type="entry name" value="EmrE-like"/>
</dbReference>
<dbReference type="InterPro" id="IPR003844">
    <property type="entry name" value="UPF0060"/>
</dbReference>
<keyword evidence="2 5" id="KW-0812">Transmembrane</keyword>
<evidence type="ECO:0000256" key="2">
    <source>
        <dbReference type="ARBA" id="ARBA00022692"/>
    </source>
</evidence>
<dbReference type="SUPFAM" id="SSF103481">
    <property type="entry name" value="Multidrug resistance efflux transporter EmrE"/>
    <property type="match status" value="1"/>
</dbReference>
<evidence type="ECO:0000313" key="7">
    <source>
        <dbReference type="Proteomes" id="UP000216361"/>
    </source>
</evidence>
<evidence type="ECO:0000256" key="1">
    <source>
        <dbReference type="ARBA" id="ARBA00022475"/>
    </source>
</evidence>
<comment type="caution">
    <text evidence="6">The sequence shown here is derived from an EMBL/GenBank/DDBJ whole genome shotgun (WGS) entry which is preliminary data.</text>
</comment>
<reference evidence="6 7" key="1">
    <citation type="submission" date="2017-07" db="EMBL/GenBank/DDBJ databases">
        <title>Elstera cyanobacteriorum sp. nov., a novel bacterium isolated from cyanobacterial aggregates in a eutrophic lake.</title>
        <authorList>
            <person name="Cai H."/>
        </authorList>
    </citation>
    <scope>NUCLEOTIDE SEQUENCE [LARGE SCALE GENOMIC DNA]</scope>
    <source>
        <strain evidence="6 7">TH019</strain>
    </source>
</reference>
<dbReference type="AlphaFoldDB" id="A0A255Y062"/>
<comment type="similarity">
    <text evidence="5">Belongs to the UPF0060 family.</text>
</comment>
<feature type="transmembrane region" description="Helical" evidence="5">
    <location>
        <begin position="60"/>
        <end position="76"/>
    </location>
</feature>
<accession>A0A255Y062</accession>
<feature type="transmembrane region" description="Helical" evidence="5">
    <location>
        <begin position="5"/>
        <end position="25"/>
    </location>
</feature>
<feature type="transmembrane region" description="Helical" evidence="5">
    <location>
        <begin position="31"/>
        <end position="51"/>
    </location>
</feature>
<keyword evidence="7" id="KW-1185">Reference proteome</keyword>
<dbReference type="Pfam" id="PF02694">
    <property type="entry name" value="UPF0060"/>
    <property type="match status" value="1"/>
</dbReference>
<keyword evidence="1 5" id="KW-1003">Cell membrane</keyword>
<evidence type="ECO:0000256" key="5">
    <source>
        <dbReference type="HAMAP-Rule" id="MF_00010"/>
    </source>
</evidence>
<proteinExistence type="inferred from homology"/>
<dbReference type="HAMAP" id="MF_00010">
    <property type="entry name" value="UPF0060"/>
    <property type="match status" value="1"/>
</dbReference>
<keyword evidence="4 5" id="KW-0472">Membrane</keyword>